<reference evidence="2 3" key="1">
    <citation type="submission" date="2021-05" db="EMBL/GenBank/DDBJ databases">
        <title>A Polyphasic approach of four new species of the genus Ohtaekwangia: Ohtaekwangia histidinii sp. nov., Ohtaekwangia cretensis sp. nov., Ohtaekwangia indiensis sp. nov., Ohtaekwangia reichenbachii sp. nov. from diverse environment.</title>
        <authorList>
            <person name="Octaviana S."/>
        </authorList>
    </citation>
    <scope>NUCLEOTIDE SEQUENCE [LARGE SCALE GENOMIC DNA]</scope>
    <source>
        <strain evidence="2 3">PWU4</strain>
    </source>
</reference>
<dbReference type="Proteomes" id="UP001319200">
    <property type="component" value="Unassembled WGS sequence"/>
</dbReference>
<comment type="caution">
    <text evidence="2">The sequence shown here is derived from an EMBL/GenBank/DDBJ whole genome shotgun (WGS) entry which is preliminary data.</text>
</comment>
<evidence type="ECO:0000313" key="2">
    <source>
        <dbReference type="EMBL" id="MBT1699819.1"/>
    </source>
</evidence>
<dbReference type="EMBL" id="JAHESF010000030">
    <property type="protein sequence ID" value="MBT1699819.1"/>
    <property type="molecule type" value="Genomic_DNA"/>
</dbReference>
<sequence>MQLLATIAVCGWLGYKVDQWLGLKYPIFMLCLGLAGFAGTIYQVYKSINRE</sequence>
<dbReference type="InterPro" id="IPR032820">
    <property type="entry name" value="ATPase_put"/>
</dbReference>
<feature type="transmembrane region" description="Helical" evidence="1">
    <location>
        <begin position="26"/>
        <end position="45"/>
    </location>
</feature>
<gene>
    <name evidence="2" type="ORF">KK083_23225</name>
</gene>
<organism evidence="2 3">
    <name type="scientific">Chryseosolibacter histidini</name>
    <dbReference type="NCBI Taxonomy" id="2782349"/>
    <lineage>
        <taxon>Bacteria</taxon>
        <taxon>Pseudomonadati</taxon>
        <taxon>Bacteroidota</taxon>
        <taxon>Cytophagia</taxon>
        <taxon>Cytophagales</taxon>
        <taxon>Chryseotaleaceae</taxon>
        <taxon>Chryseosolibacter</taxon>
    </lineage>
</organism>
<keyword evidence="1" id="KW-1133">Transmembrane helix</keyword>
<dbReference type="AlphaFoldDB" id="A0AAP2GL71"/>
<accession>A0AAP2GL71</accession>
<dbReference type="Pfam" id="PF09527">
    <property type="entry name" value="ATPase_gene1"/>
    <property type="match status" value="1"/>
</dbReference>
<evidence type="ECO:0000313" key="3">
    <source>
        <dbReference type="Proteomes" id="UP001319200"/>
    </source>
</evidence>
<proteinExistence type="predicted"/>
<keyword evidence="3" id="KW-1185">Reference proteome</keyword>
<keyword evidence="1" id="KW-0472">Membrane</keyword>
<evidence type="ECO:0000256" key="1">
    <source>
        <dbReference type="SAM" id="Phobius"/>
    </source>
</evidence>
<keyword evidence="1" id="KW-0812">Transmembrane</keyword>
<name>A0AAP2GL71_9BACT</name>
<protein>
    <submittedName>
        <fullName evidence="2">AtpZ/AtpI family protein</fullName>
    </submittedName>
</protein>